<keyword evidence="7" id="KW-0800">Toxin</keyword>
<feature type="domain" description="PIN" evidence="8">
    <location>
        <begin position="2"/>
        <end position="121"/>
    </location>
</feature>
<gene>
    <name evidence="7" type="primary">vapC</name>
    <name evidence="9" type="ORF">FPZ47_05500</name>
</gene>
<evidence type="ECO:0000256" key="3">
    <source>
        <dbReference type="ARBA" id="ARBA00022722"/>
    </source>
</evidence>
<feature type="binding site" evidence="7">
    <location>
        <position position="5"/>
    </location>
    <ligand>
        <name>Mg(2+)</name>
        <dbReference type="ChEBI" id="CHEBI:18420"/>
    </ligand>
</feature>
<reference evidence="9 10" key="1">
    <citation type="submission" date="2019-07" db="EMBL/GenBank/DDBJ databases">
        <title>New Mycobacterium species.</title>
        <authorList>
            <person name="Tortoli E."/>
            <person name="Ghielmetti G."/>
            <person name="Friedel U."/>
            <person name="Trovato A."/>
        </authorList>
    </citation>
    <scope>NUCLEOTIDE SEQUENCE [LARGE SCALE GENOMIC DNA]</scope>
    <source>
        <strain evidence="9 10">16-83</strain>
    </source>
</reference>
<dbReference type="SUPFAM" id="SSF88723">
    <property type="entry name" value="PIN domain-like"/>
    <property type="match status" value="1"/>
</dbReference>
<dbReference type="InterPro" id="IPR051619">
    <property type="entry name" value="TypeII_TA_RNase_PINc/VapC"/>
</dbReference>
<evidence type="ECO:0000259" key="8">
    <source>
        <dbReference type="Pfam" id="PF01850"/>
    </source>
</evidence>
<dbReference type="OrthoDB" id="4377304at2"/>
<dbReference type="GO" id="GO:0004540">
    <property type="term" value="F:RNA nuclease activity"/>
    <property type="evidence" value="ECO:0007669"/>
    <property type="project" value="InterPro"/>
</dbReference>
<evidence type="ECO:0000313" key="9">
    <source>
        <dbReference type="EMBL" id="TVS91259.1"/>
    </source>
</evidence>
<dbReference type="EMBL" id="VMQU01000015">
    <property type="protein sequence ID" value="TVS91259.1"/>
    <property type="molecule type" value="Genomic_DNA"/>
</dbReference>
<name>A0A557XYJ6_9MYCO</name>
<dbReference type="Gene3D" id="3.40.50.1010">
    <property type="entry name" value="5'-nuclease"/>
    <property type="match status" value="1"/>
</dbReference>
<dbReference type="GO" id="GO:0000287">
    <property type="term" value="F:magnesium ion binding"/>
    <property type="evidence" value="ECO:0007669"/>
    <property type="project" value="UniProtKB-UniRule"/>
</dbReference>
<dbReference type="GO" id="GO:0090729">
    <property type="term" value="F:toxin activity"/>
    <property type="evidence" value="ECO:0007669"/>
    <property type="project" value="UniProtKB-KW"/>
</dbReference>
<dbReference type="GO" id="GO:0016787">
    <property type="term" value="F:hydrolase activity"/>
    <property type="evidence" value="ECO:0007669"/>
    <property type="project" value="UniProtKB-KW"/>
</dbReference>
<accession>A0A557XYJ6</accession>
<dbReference type="PANTHER" id="PTHR35901:SF1">
    <property type="entry name" value="EXONUCLEASE VAPC9"/>
    <property type="match status" value="1"/>
</dbReference>
<evidence type="ECO:0000256" key="6">
    <source>
        <dbReference type="ARBA" id="ARBA00022842"/>
    </source>
</evidence>
<comment type="caution">
    <text evidence="9">The sequence shown here is derived from an EMBL/GenBank/DDBJ whole genome shotgun (WGS) entry which is preliminary data.</text>
</comment>
<dbReference type="InterPro" id="IPR022907">
    <property type="entry name" value="VapC_family"/>
</dbReference>
<dbReference type="InterPro" id="IPR044153">
    <property type="entry name" value="PIN_Pae0151-like"/>
</dbReference>
<dbReference type="AlphaFoldDB" id="A0A557XYJ6"/>
<comment type="function">
    <text evidence="7">Toxic component of a toxin-antitoxin (TA) system. An RNase.</text>
</comment>
<keyword evidence="6 7" id="KW-0460">Magnesium</keyword>
<dbReference type="InterPro" id="IPR002716">
    <property type="entry name" value="PIN_dom"/>
</dbReference>
<dbReference type="Proteomes" id="UP000320513">
    <property type="component" value="Unassembled WGS sequence"/>
</dbReference>
<keyword evidence="3 7" id="KW-0540">Nuclease</keyword>
<dbReference type="InterPro" id="IPR029060">
    <property type="entry name" value="PIN-like_dom_sf"/>
</dbReference>
<dbReference type="Pfam" id="PF01850">
    <property type="entry name" value="PIN"/>
    <property type="match status" value="1"/>
</dbReference>
<dbReference type="CDD" id="cd09873">
    <property type="entry name" value="PIN_Pae0151-like"/>
    <property type="match status" value="1"/>
</dbReference>
<comment type="similarity">
    <text evidence="7">Belongs to the PINc/VapC protein family.</text>
</comment>
<organism evidence="9 10">
    <name type="scientific">Mycobacterium helveticum</name>
    <dbReference type="NCBI Taxonomy" id="2592811"/>
    <lineage>
        <taxon>Bacteria</taxon>
        <taxon>Bacillati</taxon>
        <taxon>Actinomycetota</taxon>
        <taxon>Actinomycetes</taxon>
        <taxon>Mycobacteriales</taxon>
        <taxon>Mycobacteriaceae</taxon>
        <taxon>Mycobacterium</taxon>
    </lineage>
</organism>
<comment type="cofactor">
    <cofactor evidence="1 7">
        <name>Mg(2+)</name>
        <dbReference type="ChEBI" id="CHEBI:18420"/>
    </cofactor>
</comment>
<dbReference type="RefSeq" id="WP_144950472.1">
    <property type="nucleotide sequence ID" value="NZ_VMQU01000015.1"/>
</dbReference>
<proteinExistence type="inferred from homology"/>
<evidence type="ECO:0000256" key="1">
    <source>
        <dbReference type="ARBA" id="ARBA00001946"/>
    </source>
</evidence>
<dbReference type="HAMAP" id="MF_00265">
    <property type="entry name" value="VapC_Nob1"/>
    <property type="match status" value="1"/>
</dbReference>
<evidence type="ECO:0000256" key="2">
    <source>
        <dbReference type="ARBA" id="ARBA00022649"/>
    </source>
</evidence>
<dbReference type="PANTHER" id="PTHR35901">
    <property type="entry name" value="RIBONUCLEASE VAPC3"/>
    <property type="match status" value="1"/>
</dbReference>
<keyword evidence="5 7" id="KW-0378">Hydrolase</keyword>
<evidence type="ECO:0000256" key="7">
    <source>
        <dbReference type="HAMAP-Rule" id="MF_00265"/>
    </source>
</evidence>
<keyword evidence="4 7" id="KW-0479">Metal-binding</keyword>
<protein>
    <recommendedName>
        <fullName evidence="7">Ribonuclease VapC</fullName>
        <shortName evidence="7">RNase VapC</shortName>
        <ecNumber evidence="7">3.1.-.-</ecNumber>
    </recommendedName>
    <alternativeName>
        <fullName evidence="7">Toxin VapC</fullName>
    </alternativeName>
</protein>
<keyword evidence="2 7" id="KW-1277">Toxin-antitoxin system</keyword>
<evidence type="ECO:0000313" key="10">
    <source>
        <dbReference type="Proteomes" id="UP000320513"/>
    </source>
</evidence>
<evidence type="ECO:0000256" key="5">
    <source>
        <dbReference type="ARBA" id="ARBA00022801"/>
    </source>
</evidence>
<sequence length="135" mass="14373">MIVVDAGVLVLALTSGTPQGDAARAALNGDDGWLAPAHMPGEVLRTLHKAVLREQLKREDAEAAADTAAALAIEYVLPDALLLRTAWAWRHNMAIYDGLYVAVAVERSAAMITVDRRLASATDQLGIPVAITVLY</sequence>
<keyword evidence="10" id="KW-1185">Reference proteome</keyword>
<evidence type="ECO:0000256" key="4">
    <source>
        <dbReference type="ARBA" id="ARBA00022723"/>
    </source>
</evidence>
<feature type="binding site" evidence="7">
    <location>
        <position position="97"/>
    </location>
    <ligand>
        <name>Mg(2+)</name>
        <dbReference type="ChEBI" id="CHEBI:18420"/>
    </ligand>
</feature>
<dbReference type="EC" id="3.1.-.-" evidence="7"/>